<dbReference type="Proteomes" id="UP001597452">
    <property type="component" value="Unassembled WGS sequence"/>
</dbReference>
<dbReference type="HAMAP" id="MF_00366">
    <property type="entry name" value="RNApol_bact_RpoZ"/>
    <property type="match status" value="1"/>
</dbReference>
<dbReference type="PANTHER" id="PTHR34476:SF1">
    <property type="entry name" value="DNA-DIRECTED RNA POLYMERASE SUBUNIT OMEGA"/>
    <property type="match status" value="1"/>
</dbReference>
<evidence type="ECO:0000256" key="1">
    <source>
        <dbReference type="ARBA" id="ARBA00006711"/>
    </source>
</evidence>
<accession>A0ABW5Q8K0</accession>
<dbReference type="GO" id="GO:0003899">
    <property type="term" value="F:DNA-directed RNA polymerase activity"/>
    <property type="evidence" value="ECO:0007669"/>
    <property type="project" value="UniProtKB-EC"/>
</dbReference>
<dbReference type="SMART" id="SM01409">
    <property type="entry name" value="RNA_pol_Rpb6"/>
    <property type="match status" value="1"/>
</dbReference>
<keyword evidence="6 10" id="KW-0548">Nucleotidyltransferase</keyword>
<evidence type="ECO:0000256" key="5">
    <source>
        <dbReference type="ARBA" id="ARBA00022679"/>
    </source>
</evidence>
<comment type="caution">
    <text evidence="11">The sequence shown here is derived from an EMBL/GenBank/DDBJ whole genome shotgun (WGS) entry which is preliminary data.</text>
</comment>
<dbReference type="SUPFAM" id="SSF63562">
    <property type="entry name" value="RPB6/omega subunit-like"/>
    <property type="match status" value="1"/>
</dbReference>
<comment type="similarity">
    <text evidence="1 10">Belongs to the RNA polymerase subunit omega family.</text>
</comment>
<dbReference type="RefSeq" id="WP_377327855.1">
    <property type="nucleotide sequence ID" value="NZ_JBHUMZ010000016.1"/>
</dbReference>
<comment type="catalytic activity">
    <reaction evidence="9 10">
        <text>RNA(n) + a ribonucleoside 5'-triphosphate = RNA(n+1) + diphosphate</text>
        <dbReference type="Rhea" id="RHEA:21248"/>
        <dbReference type="Rhea" id="RHEA-COMP:14527"/>
        <dbReference type="Rhea" id="RHEA-COMP:17342"/>
        <dbReference type="ChEBI" id="CHEBI:33019"/>
        <dbReference type="ChEBI" id="CHEBI:61557"/>
        <dbReference type="ChEBI" id="CHEBI:140395"/>
        <dbReference type="EC" id="2.7.7.6"/>
    </reaction>
</comment>
<keyword evidence="7 10" id="KW-0804">Transcription</keyword>
<dbReference type="EMBL" id="JBHUMZ010000016">
    <property type="protein sequence ID" value="MFD2638218.1"/>
    <property type="molecule type" value="Genomic_DNA"/>
</dbReference>
<dbReference type="NCBIfam" id="TIGR00690">
    <property type="entry name" value="rpoZ"/>
    <property type="match status" value="1"/>
</dbReference>
<evidence type="ECO:0000256" key="8">
    <source>
        <dbReference type="ARBA" id="ARBA00029924"/>
    </source>
</evidence>
<comment type="subunit">
    <text evidence="10">The RNAP catalytic core consists of 2 alpha, 1 beta, 1 beta' and 1 omega subunit. When a sigma factor is associated with the core the holoenzyme is formed, which can initiate transcription.</text>
</comment>
<name>A0ABW5Q8K0_9BACI</name>
<evidence type="ECO:0000313" key="11">
    <source>
        <dbReference type="EMBL" id="MFD2638218.1"/>
    </source>
</evidence>
<evidence type="ECO:0000256" key="4">
    <source>
        <dbReference type="ARBA" id="ARBA00022478"/>
    </source>
</evidence>
<dbReference type="Gene3D" id="3.90.940.10">
    <property type="match status" value="1"/>
</dbReference>
<proteinExistence type="inferred from homology"/>
<dbReference type="PANTHER" id="PTHR34476">
    <property type="entry name" value="DNA-DIRECTED RNA POLYMERASE SUBUNIT OMEGA"/>
    <property type="match status" value="1"/>
</dbReference>
<protein>
    <recommendedName>
        <fullName evidence="3 10">DNA-directed RNA polymerase subunit omega</fullName>
        <shortName evidence="10">RNAP omega subunit</shortName>
        <ecNumber evidence="2 10">2.7.7.6</ecNumber>
    </recommendedName>
    <alternativeName>
        <fullName evidence="10">RNA polymerase omega subunit</fullName>
    </alternativeName>
    <alternativeName>
        <fullName evidence="8 10">Transcriptase subunit omega</fullName>
    </alternativeName>
</protein>
<dbReference type="Pfam" id="PF01192">
    <property type="entry name" value="RNA_pol_Rpb6"/>
    <property type="match status" value="1"/>
</dbReference>
<evidence type="ECO:0000256" key="7">
    <source>
        <dbReference type="ARBA" id="ARBA00023163"/>
    </source>
</evidence>
<evidence type="ECO:0000256" key="10">
    <source>
        <dbReference type="HAMAP-Rule" id="MF_00366"/>
    </source>
</evidence>
<keyword evidence="4 10" id="KW-0240">DNA-directed RNA polymerase</keyword>
<evidence type="ECO:0000256" key="2">
    <source>
        <dbReference type="ARBA" id="ARBA00012418"/>
    </source>
</evidence>
<dbReference type="InterPro" id="IPR036161">
    <property type="entry name" value="RPB6/omega-like_sf"/>
</dbReference>
<evidence type="ECO:0000256" key="9">
    <source>
        <dbReference type="ARBA" id="ARBA00048552"/>
    </source>
</evidence>
<gene>
    <name evidence="10 11" type="primary">rpoZ</name>
    <name evidence="11" type="ORF">ACFSW4_05035</name>
</gene>
<reference evidence="12" key="1">
    <citation type="journal article" date="2019" name="Int. J. Syst. Evol. Microbiol.">
        <title>The Global Catalogue of Microorganisms (GCM) 10K type strain sequencing project: providing services to taxonomists for standard genome sequencing and annotation.</title>
        <authorList>
            <consortium name="The Broad Institute Genomics Platform"/>
            <consortium name="The Broad Institute Genome Sequencing Center for Infectious Disease"/>
            <person name="Wu L."/>
            <person name="Ma J."/>
        </authorList>
    </citation>
    <scope>NUCLEOTIDE SEQUENCE [LARGE SCALE GENOMIC DNA]</scope>
    <source>
        <strain evidence="12">TISTR 1571</strain>
    </source>
</reference>
<dbReference type="EC" id="2.7.7.6" evidence="2 10"/>
<dbReference type="InterPro" id="IPR003716">
    <property type="entry name" value="DNA-dir_RNA_pol_omega"/>
</dbReference>
<dbReference type="GO" id="GO:0000428">
    <property type="term" value="C:DNA-directed RNA polymerase complex"/>
    <property type="evidence" value="ECO:0007669"/>
    <property type="project" value="UniProtKB-KW"/>
</dbReference>
<keyword evidence="5 10" id="KW-0808">Transferase</keyword>
<dbReference type="InterPro" id="IPR006110">
    <property type="entry name" value="Pol_omega/Rpo6/RPB6"/>
</dbReference>
<keyword evidence="12" id="KW-1185">Reference proteome</keyword>
<sequence length="68" mass="7497">MILEPSVDNLLTKINSKYALVIVSAKRARELQEDGGHALVEDTKSSKNVGVALEEIMDEKLTLDEEVV</sequence>
<evidence type="ECO:0000313" key="12">
    <source>
        <dbReference type="Proteomes" id="UP001597452"/>
    </source>
</evidence>
<organism evidence="11 12">
    <name type="scientific">Piscibacillus salipiscarius</name>
    <dbReference type="NCBI Taxonomy" id="299480"/>
    <lineage>
        <taxon>Bacteria</taxon>
        <taxon>Bacillati</taxon>
        <taxon>Bacillota</taxon>
        <taxon>Bacilli</taxon>
        <taxon>Bacillales</taxon>
        <taxon>Bacillaceae</taxon>
        <taxon>Piscibacillus</taxon>
    </lineage>
</organism>
<comment type="function">
    <text evidence="10">Promotes RNA polymerase assembly. Latches the N- and C-terminal regions of the beta' subunit thereby facilitating its interaction with the beta and alpha subunits.</text>
</comment>
<evidence type="ECO:0000256" key="3">
    <source>
        <dbReference type="ARBA" id="ARBA00013725"/>
    </source>
</evidence>
<evidence type="ECO:0000256" key="6">
    <source>
        <dbReference type="ARBA" id="ARBA00022695"/>
    </source>
</evidence>